<accession>A0ABS9BQ00</accession>
<dbReference type="RefSeq" id="WP_234860208.1">
    <property type="nucleotide sequence ID" value="NZ_JAKEVZ010000002.1"/>
</dbReference>
<gene>
    <name evidence="3" type="ORF">L0U89_03270</name>
</gene>
<keyword evidence="1" id="KW-0812">Transmembrane</keyword>
<reference evidence="3 4" key="1">
    <citation type="submission" date="2022-01" db="EMBL/GenBank/DDBJ databases">
        <title>Mariniradius saccharolyticus sp. nov., isolated from sediment of a river.</title>
        <authorList>
            <person name="Liu H."/>
        </authorList>
    </citation>
    <scope>NUCLEOTIDE SEQUENCE [LARGE SCALE GENOMIC DNA]</scope>
    <source>
        <strain evidence="3 4">RY-2</strain>
    </source>
</reference>
<dbReference type="EMBL" id="JAKEVZ010000002">
    <property type="protein sequence ID" value="MCF1750077.1"/>
    <property type="molecule type" value="Genomic_DNA"/>
</dbReference>
<keyword evidence="2" id="KW-0732">Signal</keyword>
<name>A0ABS9BQ00_9BACT</name>
<feature type="transmembrane region" description="Helical" evidence="1">
    <location>
        <begin position="84"/>
        <end position="107"/>
    </location>
</feature>
<evidence type="ECO:0000313" key="3">
    <source>
        <dbReference type="EMBL" id="MCF1750077.1"/>
    </source>
</evidence>
<keyword evidence="1" id="KW-1133">Transmembrane helix</keyword>
<feature type="transmembrane region" description="Helical" evidence="1">
    <location>
        <begin position="43"/>
        <end position="63"/>
    </location>
</feature>
<sequence>MKTHIALAFLISALLVSTPFIASAQEMTKQDYLEKSRKKTKAGAILLGGGIVLFSIGGTLMAVSGLDQLTSCIGGNCSSGAEDGFAAGTVMMWVGGLSVVGSIPLLISAGKNKKKAAALSFTNEPIYLPKYAGNLPRAVPSITLKIRI</sequence>
<feature type="chain" id="PRO_5045994843" evidence="2">
    <location>
        <begin position="25"/>
        <end position="148"/>
    </location>
</feature>
<organism evidence="3 4">
    <name type="scientific">Mariniradius sediminis</name>
    <dbReference type="NCBI Taxonomy" id="2909237"/>
    <lineage>
        <taxon>Bacteria</taxon>
        <taxon>Pseudomonadati</taxon>
        <taxon>Bacteroidota</taxon>
        <taxon>Cytophagia</taxon>
        <taxon>Cytophagales</taxon>
        <taxon>Cyclobacteriaceae</taxon>
        <taxon>Mariniradius</taxon>
    </lineage>
</organism>
<comment type="caution">
    <text evidence="3">The sequence shown here is derived from an EMBL/GenBank/DDBJ whole genome shotgun (WGS) entry which is preliminary data.</text>
</comment>
<keyword evidence="4" id="KW-1185">Reference proteome</keyword>
<proteinExistence type="predicted"/>
<protein>
    <submittedName>
        <fullName evidence="3">Uncharacterized protein</fullName>
    </submittedName>
</protein>
<dbReference type="Proteomes" id="UP001201449">
    <property type="component" value="Unassembled WGS sequence"/>
</dbReference>
<evidence type="ECO:0000256" key="1">
    <source>
        <dbReference type="SAM" id="Phobius"/>
    </source>
</evidence>
<evidence type="ECO:0000313" key="4">
    <source>
        <dbReference type="Proteomes" id="UP001201449"/>
    </source>
</evidence>
<keyword evidence="1" id="KW-0472">Membrane</keyword>
<evidence type="ECO:0000256" key="2">
    <source>
        <dbReference type="SAM" id="SignalP"/>
    </source>
</evidence>
<feature type="signal peptide" evidence="2">
    <location>
        <begin position="1"/>
        <end position="24"/>
    </location>
</feature>